<reference evidence="2" key="1">
    <citation type="submission" date="2010-08" db="EMBL/GenBank/DDBJ databases">
        <authorList>
            <consortium name="Caenorhabditis japonica Sequencing Consortium"/>
            <person name="Wilson R.K."/>
        </authorList>
    </citation>
    <scope>NUCLEOTIDE SEQUENCE [LARGE SCALE GENOMIC DNA]</scope>
    <source>
        <strain evidence="2">DF5081</strain>
    </source>
</reference>
<dbReference type="GO" id="GO:0018996">
    <property type="term" value="P:molting cycle, collagen and cuticulin-based cuticle"/>
    <property type="evidence" value="ECO:0007669"/>
    <property type="project" value="TreeGrafter"/>
</dbReference>
<dbReference type="Proteomes" id="UP000005237">
    <property type="component" value="Unassembled WGS sequence"/>
</dbReference>
<reference evidence="1" key="2">
    <citation type="submission" date="2022-06" db="UniProtKB">
        <authorList>
            <consortium name="EnsemblMetazoa"/>
        </authorList>
    </citation>
    <scope>IDENTIFICATION</scope>
    <source>
        <strain evidence="1">DF5081</strain>
    </source>
</reference>
<dbReference type="GO" id="GO:0006897">
    <property type="term" value="P:endocytosis"/>
    <property type="evidence" value="ECO:0007669"/>
    <property type="project" value="TreeGrafter"/>
</dbReference>
<protein>
    <submittedName>
        <fullName evidence="1">Uncharacterized protein</fullName>
    </submittedName>
</protein>
<dbReference type="GO" id="GO:0005886">
    <property type="term" value="C:plasma membrane"/>
    <property type="evidence" value="ECO:0007669"/>
    <property type="project" value="TreeGrafter"/>
</dbReference>
<dbReference type="PANTHER" id="PTHR10796">
    <property type="entry name" value="PATCHED-RELATED"/>
    <property type="match status" value="1"/>
</dbReference>
<dbReference type="InterPro" id="IPR051697">
    <property type="entry name" value="Patched_domain-protein"/>
</dbReference>
<organism evidence="1 2">
    <name type="scientific">Caenorhabditis japonica</name>
    <dbReference type="NCBI Taxonomy" id="281687"/>
    <lineage>
        <taxon>Eukaryota</taxon>
        <taxon>Metazoa</taxon>
        <taxon>Ecdysozoa</taxon>
        <taxon>Nematoda</taxon>
        <taxon>Chromadorea</taxon>
        <taxon>Rhabditida</taxon>
        <taxon>Rhabditina</taxon>
        <taxon>Rhabditomorpha</taxon>
        <taxon>Rhabditoidea</taxon>
        <taxon>Rhabditidae</taxon>
        <taxon>Peloderinae</taxon>
        <taxon>Caenorhabditis</taxon>
    </lineage>
</organism>
<dbReference type="PANTHER" id="PTHR10796:SF187">
    <property type="entry name" value="SSD DOMAIN-CONTAINING PROTEIN"/>
    <property type="match status" value="1"/>
</dbReference>
<dbReference type="GO" id="GO:0030659">
    <property type="term" value="C:cytoplasmic vesicle membrane"/>
    <property type="evidence" value="ECO:0007669"/>
    <property type="project" value="TreeGrafter"/>
</dbReference>
<proteinExistence type="predicted"/>
<sequence>MTVFSTLVHVPLEPSEHSLSVQKSVTQSLFSAPRSSFFAIYGFVNTGIDIKEEYFLPTSSSEKSFIEQYREQFGKTTQFMELTIENSIEYHDHEVQNNIFDIMDFAIEEGYATRAINWLSEFAKFEKASIYDVNPDTFVPVVNLVFLPSETYRKYASDIIMDRFQTQIVKSRMYLE</sequence>
<accession>A0A8R1ETM0</accession>
<name>A0A8R1ETM0_CAEJA</name>
<dbReference type="EnsemblMetazoa" id="CJA41745b.1">
    <property type="protein sequence ID" value="CJA41745b.1"/>
    <property type="gene ID" value="WBGene00217593"/>
</dbReference>
<keyword evidence="2" id="KW-1185">Reference proteome</keyword>
<dbReference type="AlphaFoldDB" id="A0A8R1ETM0"/>
<evidence type="ECO:0000313" key="1">
    <source>
        <dbReference type="EnsemblMetazoa" id="CJA41745b.1"/>
    </source>
</evidence>
<evidence type="ECO:0000313" key="2">
    <source>
        <dbReference type="Proteomes" id="UP000005237"/>
    </source>
</evidence>